<dbReference type="AlphaFoldDB" id="A0A5E4AN52"/>
<proteinExistence type="predicted"/>
<dbReference type="PANTHER" id="PTHR37365:SF1">
    <property type="entry name" value="TESTIS-EXPRESSED PROTEIN 44"/>
    <property type="match status" value="1"/>
</dbReference>
<feature type="region of interest" description="Disordered" evidence="1">
    <location>
        <begin position="1"/>
        <end position="67"/>
    </location>
</feature>
<name>A0A5E4AN52_MARMO</name>
<organism evidence="3">
    <name type="scientific">Marmota monax</name>
    <name type="common">Woodchuck</name>
    <dbReference type="NCBI Taxonomy" id="9995"/>
    <lineage>
        <taxon>Eukaryota</taxon>
        <taxon>Metazoa</taxon>
        <taxon>Chordata</taxon>
        <taxon>Craniata</taxon>
        <taxon>Vertebrata</taxon>
        <taxon>Euteleostomi</taxon>
        <taxon>Mammalia</taxon>
        <taxon>Eutheria</taxon>
        <taxon>Euarchontoglires</taxon>
        <taxon>Glires</taxon>
        <taxon>Rodentia</taxon>
        <taxon>Sciuromorpha</taxon>
        <taxon>Sciuridae</taxon>
        <taxon>Xerinae</taxon>
        <taxon>Marmotini</taxon>
        <taxon>Marmota</taxon>
    </lineage>
</organism>
<evidence type="ECO:0000256" key="1">
    <source>
        <dbReference type="SAM" id="MobiDB-lite"/>
    </source>
</evidence>
<accession>A0A5E4AN52</accession>
<gene>
    <name evidence="2" type="ORF">GHT09_006472</name>
    <name evidence="3" type="ORF">MONAX_5E000101</name>
</gene>
<reference evidence="3" key="1">
    <citation type="submission" date="2019-04" db="EMBL/GenBank/DDBJ databases">
        <authorList>
            <person name="Alioto T."/>
            <person name="Alioto T."/>
        </authorList>
    </citation>
    <scope>NUCLEOTIDE SEQUENCE [LARGE SCALE GENOMIC DNA]</scope>
</reference>
<reference evidence="2" key="2">
    <citation type="submission" date="2020-08" db="EMBL/GenBank/DDBJ databases">
        <authorList>
            <person name="Shumante A."/>
            <person name="Zimin A.V."/>
            <person name="Puiu D."/>
            <person name="Salzberg S.L."/>
        </authorList>
    </citation>
    <scope>NUCLEOTIDE SEQUENCE</scope>
    <source>
        <strain evidence="2">WC2-LM</strain>
        <tissue evidence="2">Liver</tissue>
    </source>
</reference>
<sequence>MIRQEDVSPESSAAEATELQDVDQATSEAKPTSGDQDKNEVAPGSSQKPAEITPLVPQDPGAQPVLVGSQNLLPVRLAGDKLIPQDGVGLLRDSQAQKGTPPQARDPKKQLIFALPAVEVPPFVGAADPATAGAGGQLDPPPTGVTQAAEEKTKGSQMVTGDDLVDGSPEHWVQSFPPFAACNAPPSALPSPHREVPGRRPLDSDLYMADEDNGYMRSMTSLLGGGEGSIGSLANILVWSEPMGMTMAMAFLTSSHGSPTELLPNTGSNLHSVSSILGNASSAFSSGLATGTSSALRSVTQVLETVGRRTTRASARPCAS</sequence>
<evidence type="ECO:0000313" key="2">
    <source>
        <dbReference type="EMBL" id="KAF7464559.1"/>
    </source>
</evidence>
<dbReference type="PANTHER" id="PTHR37365">
    <property type="entry name" value="TESTIS-EXPRESSED PROTEIN 44"/>
    <property type="match status" value="1"/>
</dbReference>
<protein>
    <submittedName>
        <fullName evidence="3">Uncharacterized protein</fullName>
    </submittedName>
</protein>
<dbReference type="Pfam" id="PF15727">
    <property type="entry name" value="DUF4678"/>
    <property type="match status" value="1"/>
</dbReference>
<feature type="compositionally biased region" description="Polar residues" evidence="1">
    <location>
        <begin position="23"/>
        <end position="34"/>
    </location>
</feature>
<evidence type="ECO:0000313" key="3">
    <source>
        <dbReference type="EMBL" id="VTJ57912.1"/>
    </source>
</evidence>
<feature type="region of interest" description="Disordered" evidence="1">
    <location>
        <begin position="126"/>
        <end position="158"/>
    </location>
</feature>
<dbReference type="EMBL" id="WJEC01008020">
    <property type="protein sequence ID" value="KAF7464559.1"/>
    <property type="molecule type" value="Genomic_DNA"/>
</dbReference>
<dbReference type="EMBL" id="CABDUW010000088">
    <property type="protein sequence ID" value="VTJ57912.1"/>
    <property type="molecule type" value="Genomic_DNA"/>
</dbReference>
<dbReference type="InterPro" id="IPR031460">
    <property type="entry name" value="DUF4678"/>
</dbReference>
<dbReference type="Proteomes" id="UP000662637">
    <property type="component" value="Unassembled WGS sequence"/>
</dbReference>